<keyword evidence="8" id="KW-0068">Autocatalytic cleavage</keyword>
<dbReference type="PANTHER" id="PTHR11630:SF43">
    <property type="entry name" value="DNA REPLICATION LICENSING FACTOR MCM6"/>
    <property type="match status" value="1"/>
</dbReference>
<keyword evidence="5 14" id="KW-0547">Nucleotide-binding</keyword>
<evidence type="ECO:0000256" key="13">
    <source>
        <dbReference type="ARBA" id="ARBA00023306"/>
    </source>
</evidence>
<dbReference type="SUPFAM" id="SSF51294">
    <property type="entry name" value="Hedgehog/intein (Hint) domain"/>
    <property type="match status" value="1"/>
</dbReference>
<dbReference type="NCBIfam" id="TIGR01443">
    <property type="entry name" value="intein_Cterm"/>
    <property type="match status" value="1"/>
</dbReference>
<keyword evidence="12" id="KW-0539">Nucleus</keyword>
<dbReference type="GO" id="GO:0005524">
    <property type="term" value="F:ATP binding"/>
    <property type="evidence" value="ECO:0007669"/>
    <property type="project" value="UniProtKB-KW"/>
</dbReference>
<dbReference type="GO" id="GO:0016787">
    <property type="term" value="F:hydrolase activity"/>
    <property type="evidence" value="ECO:0007669"/>
    <property type="project" value="UniProtKB-KW"/>
</dbReference>
<dbReference type="InterPro" id="IPR027434">
    <property type="entry name" value="Homing_endonucl"/>
</dbReference>
<dbReference type="Gene3D" id="2.170.16.10">
    <property type="entry name" value="Hedgehog/Intein (Hint) domain"/>
    <property type="match status" value="1"/>
</dbReference>
<dbReference type="GO" id="GO:0006270">
    <property type="term" value="P:DNA replication initiation"/>
    <property type="evidence" value="ECO:0007669"/>
    <property type="project" value="InterPro"/>
</dbReference>
<dbReference type="Gene3D" id="2.40.50.140">
    <property type="entry name" value="Nucleic acid-binding proteins"/>
    <property type="match status" value="1"/>
</dbReference>
<evidence type="ECO:0000256" key="11">
    <source>
        <dbReference type="ARBA" id="ARBA00023125"/>
    </source>
</evidence>
<evidence type="ECO:0000256" key="14">
    <source>
        <dbReference type="RuleBase" id="RU004070"/>
    </source>
</evidence>
<evidence type="ECO:0000256" key="15">
    <source>
        <dbReference type="SAM" id="MobiDB-lite"/>
    </source>
</evidence>
<evidence type="ECO:0000259" key="16">
    <source>
        <dbReference type="PROSITE" id="PS50051"/>
    </source>
</evidence>
<dbReference type="Proteomes" id="UP001146793">
    <property type="component" value="Unassembled WGS sequence"/>
</dbReference>
<dbReference type="Gene3D" id="3.30.1640.10">
    <property type="entry name" value="mini-chromosome maintenance (MCM) complex, chain A, domain 1"/>
    <property type="match status" value="1"/>
</dbReference>
<protein>
    <recommendedName>
        <fullName evidence="3">DNA helicase</fullName>
        <ecNumber evidence="3">3.6.4.12</ecNumber>
    </recommendedName>
</protein>
<comment type="caution">
    <text evidence="17">The sequence shown here is derived from an EMBL/GenBank/DDBJ whole genome shotgun (WGS) entry which is preliminary data.</text>
</comment>
<dbReference type="Pfam" id="PF18263">
    <property type="entry name" value="WHD_MCM6"/>
    <property type="match status" value="1"/>
</dbReference>
<proteinExistence type="inferred from homology"/>
<feature type="domain" description="MCM C-terminal AAA(+) ATPase" evidence="16">
    <location>
        <begin position="390"/>
        <end position="476"/>
    </location>
</feature>
<dbReference type="InterPro" id="IPR027925">
    <property type="entry name" value="MCM_N"/>
</dbReference>
<dbReference type="EMBL" id="JANTQA010000076">
    <property type="protein sequence ID" value="KAJ3423413.1"/>
    <property type="molecule type" value="Genomic_DNA"/>
</dbReference>
<reference evidence="17" key="1">
    <citation type="submission" date="2022-08" db="EMBL/GenBank/DDBJ databases">
        <title>Novel sulphate-reducing endosymbionts in the free-living metamonad Anaeramoeba.</title>
        <authorList>
            <person name="Jerlstrom-Hultqvist J."/>
            <person name="Cepicka I."/>
            <person name="Gallot-Lavallee L."/>
            <person name="Salas-Leiva D."/>
            <person name="Curtis B.A."/>
            <person name="Zahonova K."/>
            <person name="Pipaliya S."/>
            <person name="Dacks J."/>
            <person name="Roger A.J."/>
        </authorList>
    </citation>
    <scope>NUCLEOTIDE SEQUENCE</scope>
    <source>
        <strain evidence="17">Busselton2</strain>
    </source>
</reference>
<dbReference type="GO" id="GO:1902969">
    <property type="term" value="P:mitotic DNA replication"/>
    <property type="evidence" value="ECO:0007669"/>
    <property type="project" value="TreeGrafter"/>
</dbReference>
<dbReference type="GO" id="GO:0003697">
    <property type="term" value="F:single-stranded DNA binding"/>
    <property type="evidence" value="ECO:0007669"/>
    <property type="project" value="TreeGrafter"/>
</dbReference>
<dbReference type="SMART" id="SM00306">
    <property type="entry name" value="HintN"/>
    <property type="match status" value="1"/>
</dbReference>
<evidence type="ECO:0000256" key="5">
    <source>
        <dbReference type="ARBA" id="ARBA00022741"/>
    </source>
</evidence>
<dbReference type="PRINTS" id="PR01662">
    <property type="entry name" value="MCMPROTEIN6"/>
</dbReference>
<organism evidence="17 18">
    <name type="scientific">Anaeramoeba flamelloides</name>
    <dbReference type="NCBI Taxonomy" id="1746091"/>
    <lineage>
        <taxon>Eukaryota</taxon>
        <taxon>Metamonada</taxon>
        <taxon>Anaeramoebidae</taxon>
        <taxon>Anaeramoeba</taxon>
    </lineage>
</organism>
<dbReference type="InterPro" id="IPR041024">
    <property type="entry name" value="Mcm6_C"/>
</dbReference>
<dbReference type="PROSITE" id="PS50818">
    <property type="entry name" value="INTEIN_C_TER"/>
    <property type="match status" value="1"/>
</dbReference>
<evidence type="ECO:0000256" key="12">
    <source>
        <dbReference type="ARBA" id="ARBA00023242"/>
    </source>
</evidence>
<evidence type="ECO:0000313" key="18">
    <source>
        <dbReference type="Proteomes" id="UP001146793"/>
    </source>
</evidence>
<dbReference type="InterPro" id="IPR008049">
    <property type="entry name" value="MCM6"/>
</dbReference>
<dbReference type="PANTHER" id="PTHR11630">
    <property type="entry name" value="DNA REPLICATION LICENSING FACTOR MCM FAMILY MEMBER"/>
    <property type="match status" value="1"/>
</dbReference>
<feature type="compositionally biased region" description="Acidic residues" evidence="15">
    <location>
        <begin position="1154"/>
        <end position="1169"/>
    </location>
</feature>
<evidence type="ECO:0000256" key="2">
    <source>
        <dbReference type="ARBA" id="ARBA00008010"/>
    </source>
</evidence>
<sequence length="1286" mass="148036">MIRQFKIVDKPGEQVKTIFQQFLEKYKIKPNKNEEKQENEKKKEQEEEEEEEEEFFLYQMQAIELTKNDTNTIYVDYSHVLEFSSELAEAIQTEFYRFEPFLRSAIQEFMLEIDPKYTKEKSGKLKEFWVSFYNLPFVHKIRDLKTDKIGQLVSIRGTITRTSDVRPELIAGTFQCVKCGEMVTGIKQQFKYTEPAVCSNEMCQNRRGWRLMLDESFFVDWQKLRVQENSNEIPSGSMPRSIFVVLRNEIVETCKAGDKGVFTGTLIAIPDVSQYRKPGGNGTRSVSNQRNQRRDNKGEMSQGVRGLGALGVRELTYKLCFLANFVQATTNRFSSSTTNNNEYGLNLTMGKMGNLNEEGNEEAQEIEDVLEQFTEEEKEEILTMKNEPKLYSKLANSIAPTVFGHEEIKRGILLMLFGGVHKTTNDGIRLRGDINVCIVGDPSTAKSQFLKYVVSFLPRAVYTSGQSSTAAGLCVAPDSLICSVDGTLNPIKEMVESQFKSEKNERQVIKDRIWSSKNNNKNHKIFSSNKQKKLIKSKIIDQFWRIKSPQKMIQVTLESGKQITSTFETKFLVYSIQNGKSWKKAKDLSVNQDFIATTNQLNCKSNIKNSQFDKNIQNPNFCYFAGIIFSLLSFTLNQHSNLSTNSNTNSKTEQSNELKLKFQKPNLFEISIPKNQNNNYLKLETILSAFNKLEIIQNVNNYQIKFQVPLNLLKSLATLFETNFTKDKYFDNNELKINSFILSLKRNLVSAFIGGIFDLYTQFDSNYQTIRIKSKILKKQLQLILLRWGIESQILKGSLKIKSLKEFKKSIFTFNCYLNALVNNDNEESVQRSGEENRTDNKNEICWEHIKKIKIKKSKYPMVYDLTVKNTHNFLVNGIFVHNTASVGKDSETGEFCIEAGALMLADNGICCIDEFEKMDSKDQVAIHEAMEQQSISISKAGIQATLNARTSILAAANPIGGRYDKTRTLKSNVIISAPIMSRFDLFFVVIDQCDEVTDYNIARHIVGIHQKKDIAIKPEFSTQQLRKYIQFARAIKPQITQESKRLMVDYYRQMRQNDCVGSSKSSYRITVRQLESMVRLSEALARVHCDDIVRPKYVREAARLLMKSIIKVETEDIELDQEEIFGGNESSGEEDVNDDDVELDEIVEKKEENDDDNDDDDDENDNNEDSNKTKSLEIEKESSKIVITFKKYSKIARMVTLHMRKVELMGEQDGMTQIQIINWYIKQIQDDLQTEEELINETKLARQVIRRLVSVDRILIEIQQPETNQSEDERILIVHPNYVTD</sequence>
<dbReference type="InterPro" id="IPR003586">
    <property type="entry name" value="Hint_dom_C"/>
</dbReference>
<keyword evidence="4" id="KW-0235">DNA replication</keyword>
<dbReference type="Pfam" id="PF14890">
    <property type="entry name" value="Intein_splicing"/>
    <property type="match status" value="1"/>
</dbReference>
<name>A0AAV7Y105_9EUKA</name>
<evidence type="ECO:0000256" key="3">
    <source>
        <dbReference type="ARBA" id="ARBA00012551"/>
    </source>
</evidence>
<dbReference type="InterPro" id="IPR033762">
    <property type="entry name" value="MCM_OB"/>
</dbReference>
<dbReference type="InterPro" id="IPR006142">
    <property type="entry name" value="INTEIN"/>
</dbReference>
<dbReference type="GO" id="GO:0005634">
    <property type="term" value="C:nucleus"/>
    <property type="evidence" value="ECO:0007669"/>
    <property type="project" value="UniProtKB-SubCell"/>
</dbReference>
<dbReference type="InterPro" id="IPR027417">
    <property type="entry name" value="P-loop_NTPase"/>
</dbReference>
<keyword evidence="6" id="KW-0378">Hydrolase</keyword>
<dbReference type="Pfam" id="PF14551">
    <property type="entry name" value="MCM_N"/>
    <property type="match status" value="1"/>
</dbReference>
<keyword evidence="7" id="KW-0347">Helicase</keyword>
<evidence type="ECO:0000256" key="9">
    <source>
        <dbReference type="ARBA" id="ARBA00022840"/>
    </source>
</evidence>
<gene>
    <name evidence="17" type="ORF">M0812_29942</name>
</gene>
<dbReference type="Pfam" id="PF17855">
    <property type="entry name" value="MCM_lid"/>
    <property type="match status" value="1"/>
</dbReference>
<dbReference type="PROSITE" id="PS50051">
    <property type="entry name" value="MCM_2"/>
    <property type="match status" value="2"/>
</dbReference>
<evidence type="ECO:0000313" key="17">
    <source>
        <dbReference type="EMBL" id="KAJ3423413.1"/>
    </source>
</evidence>
<dbReference type="SMART" id="SM00305">
    <property type="entry name" value="HintC"/>
    <property type="match status" value="1"/>
</dbReference>
<dbReference type="Pfam" id="PF17207">
    <property type="entry name" value="MCM_OB"/>
    <property type="match status" value="1"/>
</dbReference>
<evidence type="ECO:0000256" key="4">
    <source>
        <dbReference type="ARBA" id="ARBA00022705"/>
    </source>
</evidence>
<dbReference type="GO" id="GO:0000727">
    <property type="term" value="P:double-strand break repair via break-induced replication"/>
    <property type="evidence" value="ECO:0007669"/>
    <property type="project" value="TreeGrafter"/>
</dbReference>
<evidence type="ECO:0000256" key="7">
    <source>
        <dbReference type="ARBA" id="ARBA00022806"/>
    </source>
</evidence>
<dbReference type="InterPro" id="IPR036844">
    <property type="entry name" value="Hint_dom_sf"/>
</dbReference>
<dbReference type="Gene3D" id="3.40.50.300">
    <property type="entry name" value="P-loop containing nucleotide triphosphate hydrolases"/>
    <property type="match status" value="2"/>
</dbReference>
<keyword evidence="13" id="KW-0131">Cell cycle</keyword>
<dbReference type="GO" id="GO:0016539">
    <property type="term" value="P:intein-mediated protein splicing"/>
    <property type="evidence" value="ECO:0007669"/>
    <property type="project" value="InterPro"/>
</dbReference>
<dbReference type="SMART" id="SM00350">
    <property type="entry name" value="MCM"/>
    <property type="match status" value="1"/>
</dbReference>
<feature type="region of interest" description="Disordered" evidence="15">
    <location>
        <begin position="1149"/>
        <end position="1177"/>
    </location>
</feature>
<dbReference type="NCBIfam" id="TIGR01445">
    <property type="entry name" value="intein_Nterm"/>
    <property type="match status" value="1"/>
</dbReference>
<dbReference type="InterPro" id="IPR041562">
    <property type="entry name" value="MCM_lid"/>
</dbReference>
<dbReference type="InterPro" id="IPR003587">
    <property type="entry name" value="Hint_dom_N"/>
</dbReference>
<feature type="region of interest" description="Disordered" evidence="15">
    <location>
        <begin position="273"/>
        <end position="302"/>
    </location>
</feature>
<dbReference type="InterPro" id="IPR031327">
    <property type="entry name" value="MCM"/>
</dbReference>
<keyword evidence="9 14" id="KW-0067">ATP-binding</keyword>
<dbReference type="PRINTS" id="PR00379">
    <property type="entry name" value="INTEIN"/>
</dbReference>
<feature type="domain" description="MCM C-terminal AAA(+) ATPase" evidence="16">
    <location>
        <begin position="884"/>
        <end position="1006"/>
    </location>
</feature>
<dbReference type="FunFam" id="1.20.58.870:FF:000002">
    <property type="entry name" value="DNA helicase"/>
    <property type="match status" value="1"/>
</dbReference>
<keyword evidence="10" id="KW-0651">Protein splicing</keyword>
<evidence type="ECO:0000256" key="6">
    <source>
        <dbReference type="ARBA" id="ARBA00022801"/>
    </source>
</evidence>
<evidence type="ECO:0000256" key="10">
    <source>
        <dbReference type="ARBA" id="ARBA00023000"/>
    </source>
</evidence>
<dbReference type="InterPro" id="IPR001208">
    <property type="entry name" value="MCM_dom"/>
</dbReference>
<evidence type="ECO:0000256" key="1">
    <source>
        <dbReference type="ARBA" id="ARBA00004123"/>
    </source>
</evidence>
<dbReference type="EC" id="3.6.4.12" evidence="3"/>
<dbReference type="CDD" id="cd00081">
    <property type="entry name" value="Hint"/>
    <property type="match status" value="2"/>
</dbReference>
<dbReference type="Gene3D" id="1.20.58.870">
    <property type="match status" value="1"/>
</dbReference>
<dbReference type="PROSITE" id="PS50817">
    <property type="entry name" value="INTEIN_N_TER"/>
    <property type="match status" value="1"/>
</dbReference>
<dbReference type="Pfam" id="PF00493">
    <property type="entry name" value="MCM"/>
    <property type="match status" value="2"/>
</dbReference>
<dbReference type="Gene3D" id="2.20.28.10">
    <property type="match status" value="1"/>
</dbReference>
<accession>A0AAV7Y105</accession>
<dbReference type="SUPFAM" id="SSF50249">
    <property type="entry name" value="Nucleic acid-binding proteins"/>
    <property type="match status" value="1"/>
</dbReference>
<dbReference type="FunFam" id="2.20.28.10:FF:000003">
    <property type="entry name" value="DNA helicase"/>
    <property type="match status" value="1"/>
</dbReference>
<dbReference type="GO" id="GO:1990518">
    <property type="term" value="F:single-stranded 3'-5' DNA helicase activity"/>
    <property type="evidence" value="ECO:0007669"/>
    <property type="project" value="TreeGrafter"/>
</dbReference>
<dbReference type="GO" id="GO:0042555">
    <property type="term" value="C:MCM complex"/>
    <property type="evidence" value="ECO:0007669"/>
    <property type="project" value="InterPro"/>
</dbReference>
<dbReference type="PRINTS" id="PR01657">
    <property type="entry name" value="MCMFAMILY"/>
</dbReference>
<evidence type="ECO:0000256" key="8">
    <source>
        <dbReference type="ARBA" id="ARBA00022813"/>
    </source>
</evidence>
<dbReference type="InterPro" id="IPR006141">
    <property type="entry name" value="Intein_N"/>
</dbReference>
<comment type="subcellular location">
    <subcellularLocation>
        <location evidence="1">Nucleus</location>
    </subcellularLocation>
</comment>
<dbReference type="InterPro" id="IPR030934">
    <property type="entry name" value="Intein_C"/>
</dbReference>
<keyword evidence="11 14" id="KW-0238">DNA-binding</keyword>
<dbReference type="InterPro" id="IPR012340">
    <property type="entry name" value="NA-bd_OB-fold"/>
</dbReference>
<dbReference type="Gene3D" id="3.10.28.10">
    <property type="entry name" value="Homing endonucleases"/>
    <property type="match status" value="1"/>
</dbReference>
<dbReference type="SUPFAM" id="SSF52540">
    <property type="entry name" value="P-loop containing nucleoside triphosphate hydrolases"/>
    <property type="match status" value="1"/>
</dbReference>
<comment type="similarity">
    <text evidence="2 14">Belongs to the MCM family.</text>
</comment>